<gene>
    <name evidence="2" type="ORF">HNQ43_000701</name>
</gene>
<dbReference type="GO" id="GO:0006646">
    <property type="term" value="P:phosphatidylethanolamine biosynthetic process"/>
    <property type="evidence" value="ECO:0007669"/>
    <property type="project" value="TreeGrafter"/>
</dbReference>
<dbReference type="Gene3D" id="3.90.1200.10">
    <property type="match status" value="1"/>
</dbReference>
<proteinExistence type="predicted"/>
<dbReference type="AlphaFoldDB" id="A0A7W8FYD7"/>
<protein>
    <submittedName>
        <fullName evidence="2">Thiamine kinase-like enzyme</fullName>
    </submittedName>
</protein>
<organism evidence="2 3">
    <name type="scientific">Faecalicoccus acidiformans</name>
    <dbReference type="NCBI Taxonomy" id="915173"/>
    <lineage>
        <taxon>Bacteria</taxon>
        <taxon>Bacillati</taxon>
        <taxon>Bacillota</taxon>
        <taxon>Erysipelotrichia</taxon>
        <taxon>Erysipelotrichales</taxon>
        <taxon>Erysipelotrichaceae</taxon>
        <taxon>Faecalicoccus</taxon>
    </lineage>
</organism>
<sequence length="273" mass="32781">MHFLSSWIQAHFHTDHFQIVPLEKGISNQNYLLTVDQKKYVLRAPKPGHEHLQVQFDMEKQVLEHVQALDVKTVIFDVQHGIKVTEYVPDCKEFHESKDPYKYEKAAKLLKSLHEQTIWVPHHFEPFKKLMHYKKQTLSPIVHFEQEIKTLELARKLYCPQTLCHNDVVQGNILFTSQREYLIDWEYAAMNDWRFDIASFFSENQITDSKNRLQFYKAYNAEINDHEIRLFEALEDILWGYWANLLYEKRKEPIYKLIALEKVAHYHSFSNRK</sequence>
<keyword evidence="2" id="KW-0418">Kinase</keyword>
<evidence type="ECO:0000313" key="3">
    <source>
        <dbReference type="Proteomes" id="UP000521313"/>
    </source>
</evidence>
<dbReference type="Gene3D" id="3.30.200.20">
    <property type="entry name" value="Phosphorylase Kinase, domain 1"/>
    <property type="match status" value="1"/>
</dbReference>
<dbReference type="Pfam" id="PF01636">
    <property type="entry name" value="APH"/>
    <property type="match status" value="1"/>
</dbReference>
<dbReference type="CDD" id="cd05151">
    <property type="entry name" value="ChoK-like"/>
    <property type="match status" value="1"/>
</dbReference>
<dbReference type="SUPFAM" id="SSF56112">
    <property type="entry name" value="Protein kinase-like (PK-like)"/>
    <property type="match status" value="1"/>
</dbReference>
<comment type="caution">
    <text evidence="2">The sequence shown here is derived from an EMBL/GenBank/DDBJ whole genome shotgun (WGS) entry which is preliminary data.</text>
</comment>
<dbReference type="RefSeq" id="WP_183374814.1">
    <property type="nucleotide sequence ID" value="NZ_JACHHD010000005.1"/>
</dbReference>
<feature type="domain" description="Aminoglycoside phosphotransferase" evidence="1">
    <location>
        <begin position="19"/>
        <end position="211"/>
    </location>
</feature>
<evidence type="ECO:0000259" key="1">
    <source>
        <dbReference type="Pfam" id="PF01636"/>
    </source>
</evidence>
<accession>A0A7W8FYD7</accession>
<keyword evidence="2" id="KW-0808">Transferase</keyword>
<dbReference type="GO" id="GO:0004305">
    <property type="term" value="F:ethanolamine kinase activity"/>
    <property type="evidence" value="ECO:0007669"/>
    <property type="project" value="TreeGrafter"/>
</dbReference>
<name>A0A7W8FYD7_9FIRM</name>
<dbReference type="InterPro" id="IPR011009">
    <property type="entry name" value="Kinase-like_dom_sf"/>
</dbReference>
<reference evidence="2 3" key="1">
    <citation type="submission" date="2020-08" db="EMBL/GenBank/DDBJ databases">
        <title>Genomic Encyclopedia of Type Strains, Phase IV (KMG-IV): sequencing the most valuable type-strain genomes for metagenomic binning, comparative biology and taxonomic classification.</title>
        <authorList>
            <person name="Goeker M."/>
        </authorList>
    </citation>
    <scope>NUCLEOTIDE SEQUENCE [LARGE SCALE GENOMIC DNA]</scope>
    <source>
        <strain evidence="2 3">DSM 26963</strain>
    </source>
</reference>
<dbReference type="PANTHER" id="PTHR22603:SF66">
    <property type="entry name" value="ETHANOLAMINE KINASE"/>
    <property type="match status" value="1"/>
</dbReference>
<dbReference type="GO" id="GO:0005737">
    <property type="term" value="C:cytoplasm"/>
    <property type="evidence" value="ECO:0007669"/>
    <property type="project" value="TreeGrafter"/>
</dbReference>
<dbReference type="InterPro" id="IPR002575">
    <property type="entry name" value="Aminoglycoside_PTrfase"/>
</dbReference>
<dbReference type="PANTHER" id="PTHR22603">
    <property type="entry name" value="CHOLINE/ETHANOALAMINE KINASE"/>
    <property type="match status" value="1"/>
</dbReference>
<evidence type="ECO:0000313" key="2">
    <source>
        <dbReference type="EMBL" id="MBB5184660.1"/>
    </source>
</evidence>
<dbReference type="Proteomes" id="UP000521313">
    <property type="component" value="Unassembled WGS sequence"/>
</dbReference>
<dbReference type="EMBL" id="JACHHD010000005">
    <property type="protein sequence ID" value="MBB5184660.1"/>
    <property type="molecule type" value="Genomic_DNA"/>
</dbReference>